<dbReference type="InterPro" id="IPR007329">
    <property type="entry name" value="FMN-bd"/>
</dbReference>
<dbReference type="AlphaFoldDB" id="A0A2J0LN64"/>
<keyword evidence="3" id="KW-0285">Flavoprotein</keyword>
<reference evidence="7 8" key="1">
    <citation type="submission" date="2017-09" db="EMBL/GenBank/DDBJ databases">
        <title>Depth-based differentiation of microbial function through sediment-hosted aquifers and enrichment of novel symbionts in the deep terrestrial subsurface.</title>
        <authorList>
            <person name="Probst A.J."/>
            <person name="Ladd B."/>
            <person name="Jarett J.K."/>
            <person name="Geller-Mcgrath D.E."/>
            <person name="Sieber C.M."/>
            <person name="Emerson J.B."/>
            <person name="Anantharaman K."/>
            <person name="Thomas B.C."/>
            <person name="Malmstrom R."/>
            <person name="Stieglmeier M."/>
            <person name="Klingl A."/>
            <person name="Woyke T."/>
            <person name="Ryan C.M."/>
            <person name="Banfield J.F."/>
        </authorList>
    </citation>
    <scope>NUCLEOTIDE SEQUENCE [LARGE SCALE GENOMIC DNA]</scope>
    <source>
        <strain evidence="7">CG12_big_fil_rev_8_21_14_0_65_43_15</strain>
    </source>
</reference>
<dbReference type="GO" id="GO:0010181">
    <property type="term" value="F:FMN binding"/>
    <property type="evidence" value="ECO:0007669"/>
    <property type="project" value="InterPro"/>
</dbReference>
<evidence type="ECO:0000313" key="7">
    <source>
        <dbReference type="EMBL" id="PIW67023.1"/>
    </source>
</evidence>
<dbReference type="PANTHER" id="PTHR36118:SF1">
    <property type="entry name" value="ION-TRANSLOCATING OXIDOREDUCTASE COMPLEX SUBUNIT G"/>
    <property type="match status" value="1"/>
</dbReference>
<organism evidence="7 8">
    <name type="scientific">Candidatus Taenaricola geysiri</name>
    <dbReference type="NCBI Taxonomy" id="1974752"/>
    <lineage>
        <taxon>Bacteria</taxon>
        <taxon>Pseudomonadati</taxon>
        <taxon>Candidatus Omnitrophota</taxon>
        <taxon>Candidatus Taenaricola</taxon>
    </lineage>
</organism>
<keyword evidence="4" id="KW-0288">FMN</keyword>
<comment type="caution">
    <text evidence="7">The sequence shown here is derived from an EMBL/GenBank/DDBJ whole genome shotgun (WGS) entry which is preliminary data.</text>
</comment>
<dbReference type="SMART" id="SM00900">
    <property type="entry name" value="FMN_bind"/>
    <property type="match status" value="1"/>
</dbReference>
<dbReference type="GO" id="GO:0022900">
    <property type="term" value="P:electron transport chain"/>
    <property type="evidence" value="ECO:0007669"/>
    <property type="project" value="InterPro"/>
</dbReference>
<keyword evidence="5" id="KW-0249">Electron transport</keyword>
<gene>
    <name evidence="7" type="ORF">COW11_00280</name>
</gene>
<sequence>MKEMLKLGFILMLICFVSALILAGTYKITSPKIAQQKINLEKEALKNITGHVLKVRAKGYSGNIDMLVGVDENGAITAVEILSHQETPGLGAHILDKWFLGQFVGKIASRLNMSDIQAISGATISSKAVMEAIKNEVK</sequence>
<dbReference type="Proteomes" id="UP000231267">
    <property type="component" value="Unassembled WGS sequence"/>
</dbReference>
<dbReference type="EMBL" id="PFGP01000006">
    <property type="protein sequence ID" value="PIW67023.1"/>
    <property type="molecule type" value="Genomic_DNA"/>
</dbReference>
<evidence type="ECO:0000259" key="6">
    <source>
        <dbReference type="SMART" id="SM00900"/>
    </source>
</evidence>
<dbReference type="GO" id="GO:0009055">
    <property type="term" value="F:electron transfer activity"/>
    <property type="evidence" value="ECO:0007669"/>
    <property type="project" value="InterPro"/>
</dbReference>
<evidence type="ECO:0000256" key="3">
    <source>
        <dbReference type="ARBA" id="ARBA00022630"/>
    </source>
</evidence>
<dbReference type="Pfam" id="PF04205">
    <property type="entry name" value="FMN_bind"/>
    <property type="match status" value="1"/>
</dbReference>
<dbReference type="GO" id="GO:0005886">
    <property type="term" value="C:plasma membrane"/>
    <property type="evidence" value="ECO:0007669"/>
    <property type="project" value="InterPro"/>
</dbReference>
<accession>A0A2J0LN64</accession>
<evidence type="ECO:0000313" key="8">
    <source>
        <dbReference type="Proteomes" id="UP000231267"/>
    </source>
</evidence>
<evidence type="ECO:0000256" key="5">
    <source>
        <dbReference type="ARBA" id="ARBA00022982"/>
    </source>
</evidence>
<feature type="domain" description="FMN-binding" evidence="6">
    <location>
        <begin position="59"/>
        <end position="135"/>
    </location>
</feature>
<dbReference type="PANTHER" id="PTHR36118">
    <property type="entry name" value="ION-TRANSLOCATING OXIDOREDUCTASE COMPLEX SUBUNIT G"/>
    <property type="match status" value="1"/>
</dbReference>
<proteinExistence type="predicted"/>
<evidence type="ECO:0000256" key="2">
    <source>
        <dbReference type="ARBA" id="ARBA00022553"/>
    </source>
</evidence>
<protein>
    <recommendedName>
        <fullName evidence="6">FMN-binding domain-containing protein</fullName>
    </recommendedName>
</protein>
<evidence type="ECO:0000256" key="1">
    <source>
        <dbReference type="ARBA" id="ARBA00022448"/>
    </source>
</evidence>
<evidence type="ECO:0000256" key="4">
    <source>
        <dbReference type="ARBA" id="ARBA00022643"/>
    </source>
</evidence>
<dbReference type="InterPro" id="IPR010209">
    <property type="entry name" value="Ion_transpt_RnfG/RsxG"/>
</dbReference>
<keyword evidence="2" id="KW-0597">Phosphoprotein</keyword>
<name>A0A2J0LN64_9BACT</name>
<keyword evidence="1" id="KW-0813">Transport</keyword>